<evidence type="ECO:0000313" key="1">
    <source>
        <dbReference type="EMBL" id="OGC05601.1"/>
    </source>
</evidence>
<dbReference type="AlphaFoldDB" id="A0A1F4RBN7"/>
<sequence length="85" mass="9541">MSQGEISDYVIHDHRHTVSTYLNGLGKFPSEAIEAVLANKIRGMAGVYNNNYKQLRAEILRYWADTLDGIASEATVIRANFRRAA</sequence>
<evidence type="ECO:0000313" key="2">
    <source>
        <dbReference type="Proteomes" id="UP000176938"/>
    </source>
</evidence>
<comment type="caution">
    <text evidence="1">The sequence shown here is derived from an EMBL/GenBank/DDBJ whole genome shotgun (WGS) entry which is preliminary data.</text>
</comment>
<proteinExistence type="predicted"/>
<dbReference type="EMBL" id="METP01000039">
    <property type="protein sequence ID" value="OGC05601.1"/>
    <property type="molecule type" value="Genomic_DNA"/>
</dbReference>
<protein>
    <recommendedName>
        <fullName evidence="3">Integrase</fullName>
    </recommendedName>
</protein>
<dbReference type="Proteomes" id="UP000176938">
    <property type="component" value="Unassembled WGS sequence"/>
</dbReference>
<gene>
    <name evidence="1" type="ORF">A3H38_01490</name>
</gene>
<evidence type="ECO:0008006" key="3">
    <source>
        <dbReference type="Google" id="ProtNLM"/>
    </source>
</evidence>
<organism evidence="1 2">
    <name type="scientific">candidate division WOR-1 bacterium RIFCSPLOWO2_02_FULL_46_20</name>
    <dbReference type="NCBI Taxonomy" id="1802567"/>
    <lineage>
        <taxon>Bacteria</taxon>
        <taxon>Bacillati</taxon>
        <taxon>Saganbacteria</taxon>
    </lineage>
</organism>
<accession>A0A1F4RBN7</accession>
<name>A0A1F4RBN7_UNCSA</name>
<reference evidence="1 2" key="1">
    <citation type="journal article" date="2016" name="Nat. Commun.">
        <title>Thousands of microbial genomes shed light on interconnected biogeochemical processes in an aquifer system.</title>
        <authorList>
            <person name="Anantharaman K."/>
            <person name="Brown C.T."/>
            <person name="Hug L.A."/>
            <person name="Sharon I."/>
            <person name="Castelle C.J."/>
            <person name="Probst A.J."/>
            <person name="Thomas B.C."/>
            <person name="Singh A."/>
            <person name="Wilkins M.J."/>
            <person name="Karaoz U."/>
            <person name="Brodie E.L."/>
            <person name="Williams K.H."/>
            <person name="Hubbard S.S."/>
            <person name="Banfield J.F."/>
        </authorList>
    </citation>
    <scope>NUCLEOTIDE SEQUENCE [LARGE SCALE GENOMIC DNA]</scope>
</reference>